<dbReference type="GO" id="GO:0016301">
    <property type="term" value="F:kinase activity"/>
    <property type="evidence" value="ECO:0007669"/>
    <property type="project" value="UniProtKB-KW"/>
</dbReference>
<dbReference type="RefSeq" id="WP_154074911.1">
    <property type="nucleotide sequence ID" value="NZ_CP045929.1"/>
</dbReference>
<dbReference type="InterPro" id="IPR029016">
    <property type="entry name" value="GAF-like_dom_sf"/>
</dbReference>
<accession>A0A5Q3Q1E8</accession>
<name>A0A5Q3Q1E8_9PSEU</name>
<dbReference type="KEGG" id="sace:GIY23_00845"/>
<dbReference type="PIRSF" id="PIRSF036625">
    <property type="entry name" value="GAF_ANTAR"/>
    <property type="match status" value="1"/>
</dbReference>
<dbReference type="SMART" id="SM01012">
    <property type="entry name" value="ANTAR"/>
    <property type="match status" value="1"/>
</dbReference>
<evidence type="ECO:0000256" key="2">
    <source>
        <dbReference type="ARBA" id="ARBA00022777"/>
    </source>
</evidence>
<gene>
    <name evidence="6" type="ORF">GIY23_00845</name>
</gene>
<evidence type="ECO:0000259" key="5">
    <source>
        <dbReference type="PROSITE" id="PS50921"/>
    </source>
</evidence>
<organism evidence="6 7">
    <name type="scientific">Allosaccharopolyspora coralli</name>
    <dbReference type="NCBI Taxonomy" id="2665642"/>
    <lineage>
        <taxon>Bacteria</taxon>
        <taxon>Bacillati</taxon>
        <taxon>Actinomycetota</taxon>
        <taxon>Actinomycetes</taxon>
        <taxon>Pseudonocardiales</taxon>
        <taxon>Pseudonocardiaceae</taxon>
        <taxon>Allosaccharopolyspora</taxon>
    </lineage>
</organism>
<dbReference type="GO" id="GO:0003723">
    <property type="term" value="F:RNA binding"/>
    <property type="evidence" value="ECO:0007669"/>
    <property type="project" value="InterPro"/>
</dbReference>
<dbReference type="SUPFAM" id="SSF52172">
    <property type="entry name" value="CheY-like"/>
    <property type="match status" value="1"/>
</dbReference>
<evidence type="ECO:0000256" key="4">
    <source>
        <dbReference type="ARBA" id="ARBA00023163"/>
    </source>
</evidence>
<dbReference type="InterPro" id="IPR003018">
    <property type="entry name" value="GAF"/>
</dbReference>
<dbReference type="InterPro" id="IPR036388">
    <property type="entry name" value="WH-like_DNA-bd_sf"/>
</dbReference>
<dbReference type="InterPro" id="IPR012074">
    <property type="entry name" value="GAF_ANTAR"/>
</dbReference>
<dbReference type="EMBL" id="CP045929">
    <property type="protein sequence ID" value="QGK68302.1"/>
    <property type="molecule type" value="Genomic_DNA"/>
</dbReference>
<dbReference type="Pfam" id="PF03861">
    <property type="entry name" value="ANTAR"/>
    <property type="match status" value="1"/>
</dbReference>
<proteinExistence type="predicted"/>
<evidence type="ECO:0000313" key="7">
    <source>
        <dbReference type="Proteomes" id="UP000371041"/>
    </source>
</evidence>
<keyword evidence="1" id="KW-0808">Transferase</keyword>
<protein>
    <submittedName>
        <fullName evidence="6">ANTAR domain-containing protein</fullName>
    </submittedName>
</protein>
<keyword evidence="4" id="KW-0804">Transcription</keyword>
<dbReference type="Gene3D" id="1.10.10.10">
    <property type="entry name" value="Winged helix-like DNA-binding domain superfamily/Winged helix DNA-binding domain"/>
    <property type="match status" value="1"/>
</dbReference>
<evidence type="ECO:0000313" key="6">
    <source>
        <dbReference type="EMBL" id="QGK68302.1"/>
    </source>
</evidence>
<evidence type="ECO:0000256" key="3">
    <source>
        <dbReference type="ARBA" id="ARBA00023015"/>
    </source>
</evidence>
<reference evidence="7" key="1">
    <citation type="submission" date="2019-11" db="EMBL/GenBank/DDBJ databases">
        <title>The complete genome sequence of Saccharopolyspora sp. E2A.</title>
        <authorList>
            <person name="Zhang G."/>
        </authorList>
    </citation>
    <scope>NUCLEOTIDE SEQUENCE [LARGE SCALE GENOMIC DNA]</scope>
    <source>
        <strain evidence="7">E2A</strain>
    </source>
</reference>
<keyword evidence="7" id="KW-1185">Reference proteome</keyword>
<evidence type="ECO:0000256" key="1">
    <source>
        <dbReference type="ARBA" id="ARBA00022679"/>
    </source>
</evidence>
<dbReference type="AlphaFoldDB" id="A0A5Q3Q1E8"/>
<dbReference type="InterPro" id="IPR011006">
    <property type="entry name" value="CheY-like_superfamily"/>
</dbReference>
<sequence length="232" mass="24887">MAHPDPDLLATLARQLAAEDDVDAVLRRTVQTSLTQIEGAERAGITMTTRGSVSTPVASDELVCVLDKHQYSTGEGPCLSAAFEHEPVIRVDDLSTDRRWVEFSTAVAHLGVRSMLSFQLYTTDAGAHATTLGALNIYAEAPYAFTDDAVHIGTLLAAHAAVAATAAAEQANLRIALQSRDVIGQAKGVLMERFKLTPEQAFDLLIAASQHTNQKLREVAEHLTTTGQLPTE</sequence>
<dbReference type="InterPro" id="IPR005561">
    <property type="entry name" value="ANTAR"/>
</dbReference>
<dbReference type="PROSITE" id="PS50921">
    <property type="entry name" value="ANTAR"/>
    <property type="match status" value="1"/>
</dbReference>
<keyword evidence="3" id="KW-0805">Transcription regulation</keyword>
<dbReference type="Proteomes" id="UP000371041">
    <property type="component" value="Chromosome"/>
</dbReference>
<keyword evidence="2" id="KW-0418">Kinase</keyword>
<dbReference type="Gene3D" id="3.30.450.40">
    <property type="match status" value="1"/>
</dbReference>
<feature type="domain" description="ANTAR" evidence="5">
    <location>
        <begin position="163"/>
        <end position="224"/>
    </location>
</feature>
<dbReference type="Pfam" id="PF13185">
    <property type="entry name" value="GAF_2"/>
    <property type="match status" value="1"/>
</dbReference>
<dbReference type="SUPFAM" id="SSF55781">
    <property type="entry name" value="GAF domain-like"/>
    <property type="match status" value="1"/>
</dbReference>